<evidence type="ECO:0000313" key="3">
    <source>
        <dbReference type="Proteomes" id="UP000621454"/>
    </source>
</evidence>
<evidence type="ECO:0000313" key="2">
    <source>
        <dbReference type="EMBL" id="GGB37091.1"/>
    </source>
</evidence>
<reference evidence="2" key="2">
    <citation type="submission" date="2020-09" db="EMBL/GenBank/DDBJ databases">
        <authorList>
            <person name="Sun Q."/>
            <person name="Zhou Y."/>
        </authorList>
    </citation>
    <scope>NUCLEOTIDE SEQUENCE</scope>
    <source>
        <strain evidence="2">CGMCC 1.12827</strain>
    </source>
</reference>
<reference evidence="2" key="1">
    <citation type="journal article" date="2014" name="Int. J. Syst. Evol. Microbiol.">
        <title>Complete genome sequence of Corynebacterium casei LMG S-19264T (=DSM 44701T), isolated from a smear-ripened cheese.</title>
        <authorList>
            <consortium name="US DOE Joint Genome Institute (JGI-PGF)"/>
            <person name="Walter F."/>
            <person name="Albersmeier A."/>
            <person name="Kalinowski J."/>
            <person name="Ruckert C."/>
        </authorList>
    </citation>
    <scope>NUCLEOTIDE SEQUENCE</scope>
    <source>
        <strain evidence="2">CGMCC 1.12827</strain>
    </source>
</reference>
<accession>A0A916T9R4</accession>
<dbReference type="RefSeq" id="WP_229742604.1">
    <property type="nucleotide sequence ID" value="NZ_BMGC01000019.1"/>
</dbReference>
<keyword evidence="3" id="KW-1185">Reference proteome</keyword>
<feature type="transmembrane region" description="Helical" evidence="1">
    <location>
        <begin position="12"/>
        <end position="38"/>
    </location>
</feature>
<feature type="transmembrane region" description="Helical" evidence="1">
    <location>
        <begin position="50"/>
        <end position="71"/>
    </location>
</feature>
<organism evidence="2 3">
    <name type="scientific">Gordonia jinhuaensis</name>
    <dbReference type="NCBI Taxonomy" id="1517702"/>
    <lineage>
        <taxon>Bacteria</taxon>
        <taxon>Bacillati</taxon>
        <taxon>Actinomycetota</taxon>
        <taxon>Actinomycetes</taxon>
        <taxon>Mycobacteriales</taxon>
        <taxon>Gordoniaceae</taxon>
        <taxon>Gordonia</taxon>
    </lineage>
</organism>
<name>A0A916T9R4_9ACTN</name>
<keyword evidence="1" id="KW-0472">Membrane</keyword>
<keyword evidence="1" id="KW-1133">Transmembrane helix</keyword>
<protein>
    <submittedName>
        <fullName evidence="2">Uncharacterized protein</fullName>
    </submittedName>
</protein>
<dbReference type="EMBL" id="BMGC01000019">
    <property type="protein sequence ID" value="GGB37091.1"/>
    <property type="molecule type" value="Genomic_DNA"/>
</dbReference>
<gene>
    <name evidence="2" type="ORF">GCM10011489_26160</name>
</gene>
<proteinExistence type="predicted"/>
<dbReference type="AlphaFoldDB" id="A0A916T9R4"/>
<evidence type="ECO:0000256" key="1">
    <source>
        <dbReference type="SAM" id="Phobius"/>
    </source>
</evidence>
<sequence>MSRREQVSEILWGVATFFILVIRVVSTLVVAVCVIAWVVVAVTSSLNNDWLWPAIISAIAVLVSTYLYSFVKGRH</sequence>
<dbReference type="Proteomes" id="UP000621454">
    <property type="component" value="Unassembled WGS sequence"/>
</dbReference>
<keyword evidence="1" id="KW-0812">Transmembrane</keyword>
<comment type="caution">
    <text evidence="2">The sequence shown here is derived from an EMBL/GenBank/DDBJ whole genome shotgun (WGS) entry which is preliminary data.</text>
</comment>